<dbReference type="RefSeq" id="WP_124144358.1">
    <property type="nucleotide sequence ID" value="NZ_CAWOKI010000012.1"/>
</dbReference>
<dbReference type="EMBL" id="RCBY01000058">
    <property type="protein sequence ID" value="RQH43744.1"/>
    <property type="molecule type" value="Genomic_DNA"/>
</dbReference>
<evidence type="ECO:0000313" key="8">
    <source>
        <dbReference type="Proteomes" id="UP000269154"/>
    </source>
</evidence>
<feature type="transmembrane region" description="Helical" evidence="5">
    <location>
        <begin position="45"/>
        <end position="66"/>
    </location>
</feature>
<keyword evidence="4 5" id="KW-0472">Membrane</keyword>
<protein>
    <submittedName>
        <fullName evidence="7">SulP family inorganic anion transporter</fullName>
    </submittedName>
</protein>
<dbReference type="InterPro" id="IPR036513">
    <property type="entry name" value="STAS_dom_sf"/>
</dbReference>
<reference evidence="7 8" key="1">
    <citation type="journal article" date="2018" name="ACS Chem. Biol.">
        <title>Ketoreductase domain dysfunction expands chemodiversity: malyngamide biosynthesis in the cyanobacterium Okeania hirsuta.</title>
        <authorList>
            <person name="Moss N.A."/>
            <person name="Leao T."/>
            <person name="Rankin M."/>
            <person name="McCullough T.M."/>
            <person name="Qu P."/>
            <person name="Korobeynikov A."/>
            <person name="Smith J.L."/>
            <person name="Gerwick L."/>
            <person name="Gerwick W.H."/>
        </authorList>
    </citation>
    <scope>NUCLEOTIDE SEQUENCE [LARGE SCALE GENOMIC DNA]</scope>
    <source>
        <strain evidence="7 8">PAB10Feb10-1</strain>
    </source>
</reference>
<feature type="transmembrane region" description="Helical" evidence="5">
    <location>
        <begin position="18"/>
        <end position="38"/>
    </location>
</feature>
<evidence type="ECO:0000259" key="6">
    <source>
        <dbReference type="PROSITE" id="PS50801"/>
    </source>
</evidence>
<proteinExistence type="predicted"/>
<feature type="domain" description="STAS" evidence="6">
    <location>
        <begin position="402"/>
        <end position="477"/>
    </location>
</feature>
<evidence type="ECO:0000313" key="7">
    <source>
        <dbReference type="EMBL" id="RQH43744.1"/>
    </source>
</evidence>
<dbReference type="PANTHER" id="PTHR43310">
    <property type="entry name" value="SULFATE TRANSPORTER YBAR-RELATED"/>
    <property type="match status" value="1"/>
</dbReference>
<dbReference type="GO" id="GO:0016020">
    <property type="term" value="C:membrane"/>
    <property type="evidence" value="ECO:0007669"/>
    <property type="project" value="UniProtKB-SubCell"/>
</dbReference>
<dbReference type="InterPro" id="IPR011547">
    <property type="entry name" value="SLC26A/SulP_dom"/>
</dbReference>
<feature type="transmembrane region" description="Helical" evidence="5">
    <location>
        <begin position="119"/>
        <end position="137"/>
    </location>
</feature>
<feature type="transmembrane region" description="Helical" evidence="5">
    <location>
        <begin position="86"/>
        <end position="107"/>
    </location>
</feature>
<dbReference type="Pfam" id="PF01740">
    <property type="entry name" value="STAS"/>
    <property type="match status" value="1"/>
</dbReference>
<feature type="transmembrane region" description="Helical" evidence="5">
    <location>
        <begin position="355"/>
        <end position="380"/>
    </location>
</feature>
<comment type="caution">
    <text evidence="7">The sequence shown here is derived from an EMBL/GenBank/DDBJ whole genome shotgun (WGS) entry which is preliminary data.</text>
</comment>
<dbReference type="PROSITE" id="PS50801">
    <property type="entry name" value="STAS"/>
    <property type="match status" value="1"/>
</dbReference>
<evidence type="ECO:0000256" key="5">
    <source>
        <dbReference type="SAM" id="Phobius"/>
    </source>
</evidence>
<evidence type="ECO:0000256" key="4">
    <source>
        <dbReference type="ARBA" id="ARBA00023136"/>
    </source>
</evidence>
<keyword evidence="2 5" id="KW-0812">Transmembrane</keyword>
<gene>
    <name evidence="7" type="ORF">D5R40_12530</name>
</gene>
<dbReference type="OrthoDB" id="9771198at2"/>
<feature type="transmembrane region" description="Helical" evidence="5">
    <location>
        <begin position="168"/>
        <end position="187"/>
    </location>
</feature>
<sequence>MKDILTKQAWFSNVQKDLLAGAVVALALIPEAIGFSIIAGVDPKVGLYASFCIAIVTAFLGGRPGMISAATGAMALLMTSLVKDYGLNYLFATTILTGILQIFLGWIKLGNQMRFVPRAVMLGFVNALAILIFDAQLTQFEDASIWVYIMVAAGLGIIYGLPRITKAIPSPLVAIVVITGFALTTGLDIPTVGDMGTLPDALPSFALPIVPLNFETLDIILPYALALSLVGLLESFLTANVIDDLTDTSSDKNQEAVGQGIANIVAGCFGGMAGCAMIGQSMINIGSGGRTRLSSLSAGIFLFVCIILLNDWVARIPMATLVAVMIMVSISTFHWDSIRNLRRVPKSETAVMMTTVFMTVLTHNLAIGVVVGVALSAIFFSRKIAALIFVDSYLKENGVERIYSVNGQVFFVSVENFLNTFDFREHLESVTIDLTHAHLWDQSAVDAVDKAVLRFRRRGIKVHLIGLNEASATLLDRLTTHSSKQTIFKEGRVIH</sequence>
<name>A0A3N6PVF8_9CYAN</name>
<dbReference type="Gene3D" id="3.30.750.24">
    <property type="entry name" value="STAS domain"/>
    <property type="match status" value="1"/>
</dbReference>
<feature type="transmembrane region" description="Helical" evidence="5">
    <location>
        <begin position="220"/>
        <end position="239"/>
    </location>
</feature>
<feature type="transmembrane region" description="Helical" evidence="5">
    <location>
        <begin position="143"/>
        <end position="161"/>
    </location>
</feature>
<feature type="transmembrane region" description="Helical" evidence="5">
    <location>
        <begin position="260"/>
        <end position="279"/>
    </location>
</feature>
<organism evidence="7 8">
    <name type="scientific">Okeania hirsuta</name>
    <dbReference type="NCBI Taxonomy" id="1458930"/>
    <lineage>
        <taxon>Bacteria</taxon>
        <taxon>Bacillati</taxon>
        <taxon>Cyanobacteriota</taxon>
        <taxon>Cyanophyceae</taxon>
        <taxon>Oscillatoriophycideae</taxon>
        <taxon>Oscillatoriales</taxon>
        <taxon>Microcoleaceae</taxon>
        <taxon>Okeania</taxon>
    </lineage>
</organism>
<dbReference type="SUPFAM" id="SSF52091">
    <property type="entry name" value="SpoIIaa-like"/>
    <property type="match status" value="1"/>
</dbReference>
<comment type="subcellular location">
    <subcellularLocation>
        <location evidence="1">Membrane</location>
        <topology evidence="1">Multi-pass membrane protein</topology>
    </subcellularLocation>
</comment>
<evidence type="ECO:0000256" key="3">
    <source>
        <dbReference type="ARBA" id="ARBA00022989"/>
    </source>
</evidence>
<dbReference type="InterPro" id="IPR052706">
    <property type="entry name" value="Membrane-Transporter-like"/>
</dbReference>
<dbReference type="PANTHER" id="PTHR43310:SF1">
    <property type="entry name" value="SULFATE TRANSPORTER YBAR-RELATED"/>
    <property type="match status" value="1"/>
</dbReference>
<keyword evidence="3 5" id="KW-1133">Transmembrane helix</keyword>
<dbReference type="AlphaFoldDB" id="A0A3N6PVF8"/>
<evidence type="ECO:0000256" key="1">
    <source>
        <dbReference type="ARBA" id="ARBA00004141"/>
    </source>
</evidence>
<evidence type="ECO:0000256" key="2">
    <source>
        <dbReference type="ARBA" id="ARBA00022692"/>
    </source>
</evidence>
<dbReference type="Proteomes" id="UP000269154">
    <property type="component" value="Unassembled WGS sequence"/>
</dbReference>
<feature type="transmembrane region" description="Helical" evidence="5">
    <location>
        <begin position="316"/>
        <end position="335"/>
    </location>
</feature>
<accession>A0A3N6PVF8</accession>
<keyword evidence="8" id="KW-1185">Reference proteome</keyword>
<dbReference type="Pfam" id="PF00916">
    <property type="entry name" value="Sulfate_transp"/>
    <property type="match status" value="2"/>
</dbReference>
<dbReference type="InterPro" id="IPR002645">
    <property type="entry name" value="STAS_dom"/>
</dbReference>
<dbReference type="CDD" id="cd07042">
    <property type="entry name" value="STAS_SulP_like_sulfate_transporter"/>
    <property type="match status" value="1"/>
</dbReference>